<protein>
    <submittedName>
        <fullName evidence="1">Uncharacterized protein</fullName>
    </submittedName>
</protein>
<name>A0ACB9J6B4_9ASTR</name>
<gene>
    <name evidence="1" type="ORF">L1987_14776</name>
</gene>
<comment type="caution">
    <text evidence="1">The sequence shown here is derived from an EMBL/GenBank/DDBJ whole genome shotgun (WGS) entry which is preliminary data.</text>
</comment>
<dbReference type="EMBL" id="CM042022">
    <property type="protein sequence ID" value="KAI3815120.1"/>
    <property type="molecule type" value="Genomic_DNA"/>
</dbReference>
<reference evidence="1 2" key="2">
    <citation type="journal article" date="2022" name="Mol. Ecol. Resour.">
        <title>The genomes of chicory, endive, great burdock and yacon provide insights into Asteraceae paleo-polyploidization history and plant inulin production.</title>
        <authorList>
            <person name="Fan W."/>
            <person name="Wang S."/>
            <person name="Wang H."/>
            <person name="Wang A."/>
            <person name="Jiang F."/>
            <person name="Liu H."/>
            <person name="Zhao H."/>
            <person name="Xu D."/>
            <person name="Zhang Y."/>
        </authorList>
    </citation>
    <scope>NUCLEOTIDE SEQUENCE [LARGE SCALE GENOMIC DNA]</scope>
    <source>
        <strain evidence="2">cv. Yunnan</strain>
        <tissue evidence="1">Leaves</tissue>
    </source>
</reference>
<sequence length="615" mass="70134">MEQMNFPVKWSWIMACVTSARSSVLVNGSPTSEFACYRGLRQGDPLSPFLFIISMEALTCVMKRALNLGLYHGLKCTASGPHLSHFLYADDVVFLGSWSDSNAKNLCRILRCFNLASGLKVNLLKCQLFGTGIDSHEMDRLAGIFRCKVGSLPFTYLGLKVGANMNLVKNWKPVVDVFRDRLSNWKAKRLSYGGRITLVKSVLNSLPTYFFSLYKAPDQVIGELDLLRRRFLWGGSEEKAKMCWVSWDKVTSSVESGGLGLGSLRDANSALLAKWWWRFKVEHNRLWRNVIWSLHSNSRAWSYIPIKISRSGTWKQIYGISSRLSARGIDISKLIRGIVGEGSSIYFWRDVWLGSSPLAELYPSLFALEKRKDCWVANRVRVLEGELVVTWDWNRPPNADEEMVDLDRPLGLLNAVNWRSAGDRWKWQLEPSGCFSVSSIKTNLERVSGSTPNYKFKWNPWVPKKVSIVAWRAEKDRLPTVDALIRRNIPVQDTWCGFCGDHMDTMEHVILACDFAQDVWQVISMWCKAMPFFAADVRDLLDSWKFVRGSSIHKNVVHAITLITIWSIWRLRNSVRLGNGEVSLVKIVEEIKVQGYLWVCNRSVGDPNLGPMEEI</sequence>
<dbReference type="Proteomes" id="UP001056120">
    <property type="component" value="Linkage Group LG05"/>
</dbReference>
<accession>A0ACB9J6B4</accession>
<keyword evidence="2" id="KW-1185">Reference proteome</keyword>
<organism evidence="1 2">
    <name type="scientific">Smallanthus sonchifolius</name>
    <dbReference type="NCBI Taxonomy" id="185202"/>
    <lineage>
        <taxon>Eukaryota</taxon>
        <taxon>Viridiplantae</taxon>
        <taxon>Streptophyta</taxon>
        <taxon>Embryophyta</taxon>
        <taxon>Tracheophyta</taxon>
        <taxon>Spermatophyta</taxon>
        <taxon>Magnoliopsida</taxon>
        <taxon>eudicotyledons</taxon>
        <taxon>Gunneridae</taxon>
        <taxon>Pentapetalae</taxon>
        <taxon>asterids</taxon>
        <taxon>campanulids</taxon>
        <taxon>Asterales</taxon>
        <taxon>Asteraceae</taxon>
        <taxon>Asteroideae</taxon>
        <taxon>Heliantheae alliance</taxon>
        <taxon>Millerieae</taxon>
        <taxon>Smallanthus</taxon>
    </lineage>
</organism>
<reference evidence="2" key="1">
    <citation type="journal article" date="2022" name="Mol. Ecol. Resour.">
        <title>The genomes of chicory, endive, great burdock and yacon provide insights into Asteraceae palaeo-polyploidization history and plant inulin production.</title>
        <authorList>
            <person name="Fan W."/>
            <person name="Wang S."/>
            <person name="Wang H."/>
            <person name="Wang A."/>
            <person name="Jiang F."/>
            <person name="Liu H."/>
            <person name="Zhao H."/>
            <person name="Xu D."/>
            <person name="Zhang Y."/>
        </authorList>
    </citation>
    <scope>NUCLEOTIDE SEQUENCE [LARGE SCALE GENOMIC DNA]</scope>
    <source>
        <strain evidence="2">cv. Yunnan</strain>
    </source>
</reference>
<evidence type="ECO:0000313" key="2">
    <source>
        <dbReference type="Proteomes" id="UP001056120"/>
    </source>
</evidence>
<proteinExistence type="predicted"/>
<evidence type="ECO:0000313" key="1">
    <source>
        <dbReference type="EMBL" id="KAI3815120.1"/>
    </source>
</evidence>